<dbReference type="EMBL" id="CP059659">
    <property type="protein sequence ID" value="QRW16990.1"/>
    <property type="molecule type" value="Genomic_DNA"/>
</dbReference>
<organism evidence="2 3">
    <name type="scientific">Rhizoctonia solani</name>
    <dbReference type="NCBI Taxonomy" id="456999"/>
    <lineage>
        <taxon>Eukaryota</taxon>
        <taxon>Fungi</taxon>
        <taxon>Dikarya</taxon>
        <taxon>Basidiomycota</taxon>
        <taxon>Agaricomycotina</taxon>
        <taxon>Agaricomycetes</taxon>
        <taxon>Cantharellales</taxon>
        <taxon>Ceratobasidiaceae</taxon>
        <taxon>Rhizoctonia</taxon>
    </lineage>
</organism>
<dbReference type="GeneID" id="67027271"/>
<feature type="compositionally biased region" description="Basic and acidic residues" evidence="1">
    <location>
        <begin position="21"/>
        <end position="34"/>
    </location>
</feature>
<dbReference type="KEGG" id="rsx:RhiXN_04992"/>
<gene>
    <name evidence="2" type="ORF">RhiXN_04992</name>
</gene>
<accession>A0A8H8NPE5</accession>
<evidence type="ECO:0000313" key="3">
    <source>
        <dbReference type="Proteomes" id="UP000650533"/>
    </source>
</evidence>
<feature type="region of interest" description="Disordered" evidence="1">
    <location>
        <begin position="1"/>
        <end position="34"/>
    </location>
</feature>
<protein>
    <submittedName>
        <fullName evidence="2">Tigger transposable element-derived protein 6</fullName>
    </submittedName>
</protein>
<name>A0A8H8NPE5_9AGAM</name>
<sequence length="155" mass="17557">MDDLDENLRKGARTPDGAIACEHEAEGHERGSDHRLASMRALALDASLKDPVARPRPLSVAVSVQDKTKQSNPTLNDKLRIIDYYREHEGLPGVTQASEVQHFRIEYLTLSQSTLSSYLSREKEIREYIDKNPNRLTYKKPTRVALSQIELALTE</sequence>
<dbReference type="RefSeq" id="XP_043177227.1">
    <property type="nucleotide sequence ID" value="XM_043324808.1"/>
</dbReference>
<evidence type="ECO:0000256" key="1">
    <source>
        <dbReference type="SAM" id="MobiDB-lite"/>
    </source>
</evidence>
<dbReference type="AlphaFoldDB" id="A0A8H8NPE5"/>
<evidence type="ECO:0000313" key="2">
    <source>
        <dbReference type="EMBL" id="QRW16990.1"/>
    </source>
</evidence>
<proteinExistence type="predicted"/>
<dbReference type="Proteomes" id="UP000650533">
    <property type="component" value="Chromosome 2"/>
</dbReference>
<reference evidence="2" key="1">
    <citation type="submission" date="2020-05" db="EMBL/GenBank/DDBJ databases">
        <title>Evolutionary and genomic comparisons of hybrid uninucleate and nonhybrid Rhizoctonia fungi.</title>
        <authorList>
            <person name="Li C."/>
            <person name="Chen X."/>
        </authorList>
    </citation>
    <scope>NUCLEOTIDE SEQUENCE</scope>
    <source>
        <strain evidence="2">AG-1 IA</strain>
    </source>
</reference>